<evidence type="ECO:0000313" key="3">
    <source>
        <dbReference type="EMBL" id="EFR03345.1"/>
    </source>
</evidence>
<evidence type="ECO:0000256" key="1">
    <source>
        <dbReference type="SAM" id="MobiDB-lite"/>
    </source>
</evidence>
<dbReference type="Proteomes" id="UP000002669">
    <property type="component" value="Unassembled WGS sequence"/>
</dbReference>
<dbReference type="EMBL" id="DS989826">
    <property type="protein sequence ID" value="EFR03345.1"/>
    <property type="molecule type" value="Genomic_DNA"/>
</dbReference>
<feature type="compositionally biased region" description="Acidic residues" evidence="1">
    <location>
        <begin position="131"/>
        <end position="140"/>
    </location>
</feature>
<evidence type="ECO:0000256" key="2">
    <source>
        <dbReference type="SAM" id="SignalP"/>
    </source>
</evidence>
<feature type="chain" id="PRO_5003188148" evidence="2">
    <location>
        <begin position="32"/>
        <end position="214"/>
    </location>
</feature>
<dbReference type="AlphaFoldDB" id="E4UZ15"/>
<dbReference type="HOGENOM" id="CLU_1316253_0_0_1"/>
<evidence type="ECO:0000313" key="4">
    <source>
        <dbReference type="Proteomes" id="UP000002669"/>
    </source>
</evidence>
<gene>
    <name evidence="3" type="ORF">MGYG_06341</name>
</gene>
<protein>
    <submittedName>
        <fullName evidence="3">Uncharacterized protein</fullName>
    </submittedName>
</protein>
<dbReference type="RefSeq" id="XP_003171799.1">
    <property type="nucleotide sequence ID" value="XM_003171751.1"/>
</dbReference>
<dbReference type="InParanoid" id="E4UZ15"/>
<feature type="compositionally biased region" description="Polar residues" evidence="1">
    <location>
        <begin position="177"/>
        <end position="189"/>
    </location>
</feature>
<feature type="compositionally biased region" description="Basic residues" evidence="1">
    <location>
        <begin position="96"/>
        <end position="112"/>
    </location>
</feature>
<dbReference type="eggNOG" id="ENOG502RQ7T">
    <property type="taxonomic scope" value="Eukaryota"/>
</dbReference>
<accession>E4UZ15</accession>
<proteinExistence type="predicted"/>
<dbReference type="GeneID" id="10027054"/>
<feature type="compositionally biased region" description="Basic and acidic residues" evidence="1">
    <location>
        <begin position="113"/>
        <end position="122"/>
    </location>
</feature>
<keyword evidence="2" id="KW-0732">Signal</keyword>
<organism evidence="4">
    <name type="scientific">Arthroderma gypseum (strain ATCC MYA-4604 / CBS 118893)</name>
    <name type="common">Microsporum gypseum</name>
    <dbReference type="NCBI Taxonomy" id="535722"/>
    <lineage>
        <taxon>Eukaryota</taxon>
        <taxon>Fungi</taxon>
        <taxon>Dikarya</taxon>
        <taxon>Ascomycota</taxon>
        <taxon>Pezizomycotina</taxon>
        <taxon>Eurotiomycetes</taxon>
        <taxon>Eurotiomycetidae</taxon>
        <taxon>Onygenales</taxon>
        <taxon>Arthrodermataceae</taxon>
        <taxon>Nannizzia</taxon>
    </lineage>
</organism>
<name>E4UZ15_ARTGP</name>
<dbReference type="VEuPathDB" id="FungiDB:MGYG_06341"/>
<feature type="signal peptide" evidence="2">
    <location>
        <begin position="1"/>
        <end position="31"/>
    </location>
</feature>
<sequence>MAQQPHLCLSTASRPPGSLLRLLLLVTPLLAVLPSVDLVDAVDARWPPSDLVKCLPAKSKETRKKKRPCRSVLSISRALFRRSGTSSSTVIWRETKRARRTQAHRLPSHRSKNKSDADERVRLAAAAAAAQEEETPVEGDEAPRRRRPPRALSSLLHLSASDPPSALPPVTAPKAQAQGQTAHGNTQDTPAAASKPVEWPSAVESRLSQWLPDG</sequence>
<reference evidence="4" key="1">
    <citation type="journal article" date="2012" name="MBio">
        <title>Comparative genome analysis of Trichophyton rubrum and related dermatophytes reveals candidate genes involved in infection.</title>
        <authorList>
            <person name="Martinez D.A."/>
            <person name="Oliver B.G."/>
            <person name="Graeser Y."/>
            <person name="Goldberg J.M."/>
            <person name="Li W."/>
            <person name="Martinez-Rossi N.M."/>
            <person name="Monod M."/>
            <person name="Shelest E."/>
            <person name="Barton R.C."/>
            <person name="Birch E."/>
            <person name="Brakhage A.A."/>
            <person name="Chen Z."/>
            <person name="Gurr S.J."/>
            <person name="Heiman D."/>
            <person name="Heitman J."/>
            <person name="Kosti I."/>
            <person name="Rossi A."/>
            <person name="Saif S."/>
            <person name="Samalova M."/>
            <person name="Saunders C.W."/>
            <person name="Shea T."/>
            <person name="Summerbell R.C."/>
            <person name="Xu J."/>
            <person name="Young S."/>
            <person name="Zeng Q."/>
            <person name="Birren B.W."/>
            <person name="Cuomo C.A."/>
            <person name="White T.C."/>
        </authorList>
    </citation>
    <scope>NUCLEOTIDE SEQUENCE [LARGE SCALE GENOMIC DNA]</scope>
    <source>
        <strain evidence="4">ATCC MYA-4604 / CBS 118893</strain>
    </source>
</reference>
<keyword evidence="4" id="KW-1185">Reference proteome</keyword>
<feature type="region of interest" description="Disordered" evidence="1">
    <location>
        <begin position="91"/>
        <end position="214"/>
    </location>
</feature>
<feature type="compositionally biased region" description="Low complexity" evidence="1">
    <location>
        <begin position="150"/>
        <end position="164"/>
    </location>
</feature>